<name>A0A081Q9N2_STRMT</name>
<dbReference type="AlphaFoldDB" id="A0A081Q9N2"/>
<organism evidence="1 2">
    <name type="scientific">Streptococcus mitis</name>
    <dbReference type="NCBI Taxonomy" id="28037"/>
    <lineage>
        <taxon>Bacteria</taxon>
        <taxon>Bacillati</taxon>
        <taxon>Bacillota</taxon>
        <taxon>Bacilli</taxon>
        <taxon>Lactobacillales</taxon>
        <taxon>Streptococcaceae</taxon>
        <taxon>Streptococcus</taxon>
        <taxon>Streptococcus mitis group</taxon>
    </lineage>
</organism>
<dbReference type="EMBL" id="JPFW01000009">
    <property type="protein sequence ID" value="KEQ39655.1"/>
    <property type="molecule type" value="Genomic_DNA"/>
</dbReference>
<sequence>MVREDKKEADNLPTSGFIDKNFSNHHLYKNIFYTLLIIPKLIPISYQEL</sequence>
<proteinExistence type="predicted"/>
<comment type="caution">
    <text evidence="1">The sequence shown here is derived from an EMBL/GenBank/DDBJ whole genome shotgun (WGS) entry which is preliminary data.</text>
</comment>
<evidence type="ECO:0000313" key="1">
    <source>
        <dbReference type="EMBL" id="KEQ39655.1"/>
    </source>
</evidence>
<gene>
    <name evidence="1" type="ORF">SK642_1787</name>
</gene>
<evidence type="ECO:0000313" key="2">
    <source>
        <dbReference type="Proteomes" id="UP000028030"/>
    </source>
</evidence>
<reference evidence="1 2" key="1">
    <citation type="submission" date="2014-05" db="EMBL/GenBank/DDBJ databases">
        <authorList>
            <person name="Daugherty S.C."/>
            <person name="Tallon L.J."/>
            <person name="Sadzewicz L."/>
            <person name="Kilian M."/>
            <person name="Tettelin H."/>
        </authorList>
    </citation>
    <scope>NUCLEOTIDE SEQUENCE [LARGE SCALE GENOMIC DNA]</scope>
    <source>
        <strain evidence="1 2">SK642</strain>
    </source>
</reference>
<accession>A0A081Q9N2</accession>
<dbReference type="Proteomes" id="UP000028030">
    <property type="component" value="Unassembled WGS sequence"/>
</dbReference>
<protein>
    <submittedName>
        <fullName evidence="1">Uncharacterized protein</fullName>
    </submittedName>
</protein>